<evidence type="ECO:0000259" key="6">
    <source>
        <dbReference type="PROSITE" id="PS51733"/>
    </source>
</evidence>
<feature type="domain" description="BPL/LPL catalytic" evidence="6">
    <location>
        <begin position="97"/>
        <end position="289"/>
    </location>
</feature>
<keyword evidence="4" id="KW-0808">Transferase</keyword>
<dbReference type="InterPro" id="IPR004143">
    <property type="entry name" value="BPL_LPL_catalytic"/>
</dbReference>
<dbReference type="SUPFAM" id="SSF55681">
    <property type="entry name" value="Class II aaRS and biotin synthetases"/>
    <property type="match status" value="1"/>
</dbReference>
<evidence type="ECO:0000256" key="4">
    <source>
        <dbReference type="ARBA" id="ARBA00022679"/>
    </source>
</evidence>
<dbReference type="GO" id="GO:0033819">
    <property type="term" value="F:lipoyl(octanoyl) transferase activity"/>
    <property type="evidence" value="ECO:0007669"/>
    <property type="project" value="UniProtKB-EC"/>
</dbReference>
<dbReference type="NCBIfam" id="TIGR00214">
    <property type="entry name" value="lipB"/>
    <property type="match status" value="1"/>
</dbReference>
<dbReference type="Pfam" id="PF21948">
    <property type="entry name" value="LplA-B_cat"/>
    <property type="match status" value="1"/>
</dbReference>
<evidence type="ECO:0000256" key="3">
    <source>
        <dbReference type="ARBA" id="ARBA00012334"/>
    </source>
</evidence>
<dbReference type="EMBL" id="JANAWD010000032">
    <property type="protein sequence ID" value="KAJ3490147.1"/>
    <property type="molecule type" value="Genomic_DNA"/>
</dbReference>
<gene>
    <name evidence="7" type="ORF">NLI96_g1638</name>
</gene>
<dbReference type="PROSITE" id="PS01313">
    <property type="entry name" value="LIPB"/>
    <property type="match status" value="1"/>
</dbReference>
<evidence type="ECO:0000313" key="8">
    <source>
        <dbReference type="Proteomes" id="UP001212997"/>
    </source>
</evidence>
<dbReference type="PANTHER" id="PTHR10993">
    <property type="entry name" value="OCTANOYLTRANSFERASE"/>
    <property type="match status" value="1"/>
</dbReference>
<dbReference type="InterPro" id="IPR000544">
    <property type="entry name" value="Octanoyltransferase"/>
</dbReference>
<comment type="caution">
    <text evidence="7">The sequence shown here is derived from an EMBL/GenBank/DDBJ whole genome shotgun (WGS) entry which is preliminary data.</text>
</comment>
<dbReference type="AlphaFoldDB" id="A0AAD5VCI4"/>
<evidence type="ECO:0000256" key="1">
    <source>
        <dbReference type="ARBA" id="ARBA00004821"/>
    </source>
</evidence>
<dbReference type="PANTHER" id="PTHR10993:SF7">
    <property type="entry name" value="LIPOYLTRANSFERASE 2, MITOCHONDRIAL-RELATED"/>
    <property type="match status" value="1"/>
</dbReference>
<protein>
    <recommendedName>
        <fullName evidence="3">lipoyl(octanoyl) transferase</fullName>
        <ecNumber evidence="3">2.3.1.181</ecNumber>
    </recommendedName>
</protein>
<name>A0AAD5VCI4_9APHY</name>
<accession>A0AAD5VCI4</accession>
<dbReference type="GO" id="GO:0009249">
    <property type="term" value="P:protein lipoylation"/>
    <property type="evidence" value="ECO:0007669"/>
    <property type="project" value="InterPro"/>
</dbReference>
<keyword evidence="8" id="KW-1185">Reference proteome</keyword>
<organism evidence="7 8">
    <name type="scientific">Meripilus lineatus</name>
    <dbReference type="NCBI Taxonomy" id="2056292"/>
    <lineage>
        <taxon>Eukaryota</taxon>
        <taxon>Fungi</taxon>
        <taxon>Dikarya</taxon>
        <taxon>Basidiomycota</taxon>
        <taxon>Agaricomycotina</taxon>
        <taxon>Agaricomycetes</taxon>
        <taxon>Polyporales</taxon>
        <taxon>Meripilaceae</taxon>
        <taxon>Meripilus</taxon>
    </lineage>
</organism>
<reference evidence="7" key="1">
    <citation type="submission" date="2022-07" db="EMBL/GenBank/DDBJ databases">
        <title>Genome Sequence of Physisporinus lineatus.</title>
        <authorList>
            <person name="Buettner E."/>
        </authorList>
    </citation>
    <scope>NUCLEOTIDE SEQUENCE</scope>
    <source>
        <strain evidence="7">VT162</strain>
    </source>
</reference>
<comment type="pathway">
    <text evidence="1">Protein modification; protein lipoylation via endogenous pathway; protein N(6)-(lipoyl)lysine from octanoyl-[acyl-carrier-protein]: step 1/2.</text>
</comment>
<evidence type="ECO:0000256" key="5">
    <source>
        <dbReference type="ARBA" id="ARBA00023315"/>
    </source>
</evidence>
<dbReference type="InterPro" id="IPR045864">
    <property type="entry name" value="aa-tRNA-synth_II/BPL/LPL"/>
</dbReference>
<evidence type="ECO:0000313" key="7">
    <source>
        <dbReference type="EMBL" id="KAJ3490147.1"/>
    </source>
</evidence>
<dbReference type="Proteomes" id="UP001212997">
    <property type="component" value="Unassembled WGS sequence"/>
</dbReference>
<dbReference type="EC" id="2.3.1.181" evidence="3"/>
<comment type="similarity">
    <text evidence="2">Belongs to the LipB family.</text>
</comment>
<dbReference type="PROSITE" id="PS51733">
    <property type="entry name" value="BPL_LPL_CATALYTIC"/>
    <property type="match status" value="1"/>
</dbReference>
<keyword evidence="5" id="KW-0012">Acyltransferase</keyword>
<evidence type="ECO:0000256" key="2">
    <source>
        <dbReference type="ARBA" id="ARBA00007907"/>
    </source>
</evidence>
<sequence length="323" mass="35454">MVVQLLTVGGVVGAVAYDGRSCIGVARVDADVAILCVLAFSSYPCSDSNSPLANIDEQMSLPPVLYHFFRAPLPYSRTLALQEQIHALQLAQRKASQSHQDILLLLEHRPVYTTGRRQLATSPEVQDEEARLTRIGADFVTTQRGGQITYHGPGQIVGYPLLDLSRYTPPMGIRDYICRMQKTLSSHLLDAHGMKSVPSDNTGVFLDPHTKIASIGVQVRHRLTTHGFAMNITAEPLSWFGRVIACGLVDVHAGCIADHSKTLKGSEVTVSGEIEGLVEKFGRAYEREMVKMVPGDQGEIGELITTIEEHAQTRERWQSEPLG</sequence>
<proteinExistence type="inferred from homology"/>
<dbReference type="InterPro" id="IPR020605">
    <property type="entry name" value="Octanoyltransferase_CS"/>
</dbReference>
<dbReference type="Gene3D" id="3.30.930.10">
    <property type="entry name" value="Bira Bifunctional Protein, Domain 2"/>
    <property type="match status" value="1"/>
</dbReference>